<feature type="compositionally biased region" description="Basic residues" evidence="1">
    <location>
        <begin position="65"/>
        <end position="74"/>
    </location>
</feature>
<name>M1DDP9_SOLTU</name>
<feature type="region of interest" description="Disordered" evidence="1">
    <location>
        <begin position="54"/>
        <end position="74"/>
    </location>
</feature>
<accession>M1DDP9</accession>
<dbReference type="InParanoid" id="M1DDP9"/>
<reference evidence="2" key="2">
    <citation type="submission" date="2015-06" db="UniProtKB">
        <authorList>
            <consortium name="EnsemblPlants"/>
        </authorList>
    </citation>
    <scope>IDENTIFICATION</scope>
    <source>
        <strain evidence="2">DM1-3 516 R44</strain>
    </source>
</reference>
<dbReference type="Gramene" id="PGSC0003DMT400087366">
    <property type="protein sequence ID" value="PGSC0003DMT400087366"/>
    <property type="gene ID" value="PGSC0003DMG400036937"/>
</dbReference>
<evidence type="ECO:0000256" key="1">
    <source>
        <dbReference type="SAM" id="MobiDB-lite"/>
    </source>
</evidence>
<dbReference type="HOGENOM" id="CLU_059105_3_0_1"/>
<reference evidence="3" key="1">
    <citation type="journal article" date="2011" name="Nature">
        <title>Genome sequence and analysis of the tuber crop potato.</title>
        <authorList>
            <consortium name="The Potato Genome Sequencing Consortium"/>
        </authorList>
    </citation>
    <scope>NUCLEOTIDE SEQUENCE [LARGE SCALE GENOMIC DNA]</scope>
    <source>
        <strain evidence="3">cv. DM1-3 516 R44</strain>
    </source>
</reference>
<dbReference type="EnsemblPlants" id="PGSC0003DMT400087366">
    <property type="protein sequence ID" value="PGSC0003DMT400087366"/>
    <property type="gene ID" value="PGSC0003DMG400036937"/>
</dbReference>
<organism evidence="2 3">
    <name type="scientific">Solanum tuberosum</name>
    <name type="common">Potato</name>
    <dbReference type="NCBI Taxonomy" id="4113"/>
    <lineage>
        <taxon>Eukaryota</taxon>
        <taxon>Viridiplantae</taxon>
        <taxon>Streptophyta</taxon>
        <taxon>Embryophyta</taxon>
        <taxon>Tracheophyta</taxon>
        <taxon>Spermatophyta</taxon>
        <taxon>Magnoliopsida</taxon>
        <taxon>eudicotyledons</taxon>
        <taxon>Gunneridae</taxon>
        <taxon>Pentapetalae</taxon>
        <taxon>asterids</taxon>
        <taxon>lamiids</taxon>
        <taxon>Solanales</taxon>
        <taxon>Solanaceae</taxon>
        <taxon>Solanoideae</taxon>
        <taxon>Solaneae</taxon>
        <taxon>Solanum</taxon>
    </lineage>
</organism>
<keyword evidence="3" id="KW-1185">Reference proteome</keyword>
<dbReference type="Proteomes" id="UP000011115">
    <property type="component" value="Unassembled WGS sequence"/>
</dbReference>
<sequence length="168" mass="18870">MDRLPRSSITNLDRFSCSDITMGSVATFRHNYWIGYRVRMVNTRYNGFRPVAPANAPAEDSTTRCRGRGRGRGRARVRGHGRVALVGNGAPVENAHVNENPHVHYEEIKEANVDVENVEDVGQEEEVQAETTEVPPHRPSVRSTDHVIFERVGWSWSASFCSSNSNSY</sequence>
<dbReference type="AlphaFoldDB" id="M1DDP9"/>
<evidence type="ECO:0000313" key="3">
    <source>
        <dbReference type="Proteomes" id="UP000011115"/>
    </source>
</evidence>
<protein>
    <submittedName>
        <fullName evidence="2">'chromo' domain containing protein</fullName>
    </submittedName>
</protein>
<evidence type="ECO:0000313" key="2">
    <source>
        <dbReference type="EnsemblPlants" id="PGSC0003DMT400087366"/>
    </source>
</evidence>
<dbReference type="PaxDb" id="4113-PGSC0003DMT400087366"/>
<proteinExistence type="predicted"/>